<dbReference type="InterPro" id="IPR020845">
    <property type="entry name" value="AMP-binding_CS"/>
</dbReference>
<dbReference type="Proteomes" id="UP000077202">
    <property type="component" value="Unassembled WGS sequence"/>
</dbReference>
<evidence type="ECO:0000256" key="1">
    <source>
        <dbReference type="ARBA" id="ARBA00006432"/>
    </source>
</evidence>
<sequence length="549" mass="59121">MAPTMAPPAASPVVVSSVPSDGQTREYIYRSKLPDIEIDNNQNLARYSLEKVGDHLDRPALIDGTTGLEYTYRETELLTRKIAAGLNNLGIQKGDVLALLLPNCCEFVLVFLGSAIRGSIVTTANPFYTPGEIAKQLNACRTKLIVTQASYVDKVRDLGCTIVTIDSPPEGCLPMSVLMEADENDCPQVEVDPDDVVCLPYSSGTTGLPKGVMLTHKSLISSVAQQVDGENPNLNIVADDVMVCLLPMFHIYSLNSVLLCSLRVCCTLVIMHKYEISQLLELIQKYRVTVLPVVPPIVLGIAKSPIVGNYDVSSVKVVLSGAAPLGKDLEDAFIAKLPGAVIGQGYGMTEAGPVLSMCLAFAKDPYPVKPGSCGTVVRNAEVKIVDPETGDSLPHGQAGEICIRGPQIMKGYLDNPEATANTVDKEGWLHTGDIALIDSDEEVFIVDRVKEIIKFKGFQVPPAELEGILVSHPLITDAAVVPKKDEGAGEVPVAFVVKAKDAVLTEDDVKTFVAKQVVFYKKLHSVIFVDSIPKSPSGKILRKDLRCLV</sequence>
<evidence type="ECO:0000259" key="8">
    <source>
        <dbReference type="Pfam" id="PF13193"/>
    </source>
</evidence>
<evidence type="ECO:0000313" key="10">
    <source>
        <dbReference type="EMBL" id="OAE23145.1"/>
    </source>
</evidence>
<dbReference type="GO" id="GO:0005524">
    <property type="term" value="F:ATP binding"/>
    <property type="evidence" value="ECO:0007669"/>
    <property type="project" value="UniProtKB-KW"/>
</dbReference>
<dbReference type="GO" id="GO:0016207">
    <property type="term" value="F:4-coumarate-CoA ligase activity"/>
    <property type="evidence" value="ECO:0007669"/>
    <property type="project" value="UniProtKB-EC"/>
</dbReference>
<dbReference type="FunFam" id="3.30.300.30:FF:000007">
    <property type="entry name" value="4-coumarate--CoA ligase 2"/>
    <property type="match status" value="1"/>
</dbReference>
<keyword evidence="3" id="KW-0436">Ligase</keyword>
<dbReference type="InterPro" id="IPR042099">
    <property type="entry name" value="ANL_N_sf"/>
</dbReference>
<dbReference type="AlphaFoldDB" id="A0A176VST6"/>
<dbReference type="PANTHER" id="PTHR24096">
    <property type="entry name" value="LONG-CHAIN-FATTY-ACID--COA LIGASE"/>
    <property type="match status" value="1"/>
</dbReference>
<dbReference type="Pfam" id="PF13193">
    <property type="entry name" value="AMP-binding_C"/>
    <property type="match status" value="1"/>
</dbReference>
<evidence type="ECO:0000313" key="11">
    <source>
        <dbReference type="Proteomes" id="UP000077202"/>
    </source>
</evidence>
<dbReference type="Gene3D" id="3.30.300.30">
    <property type="match status" value="1"/>
</dbReference>
<dbReference type="SUPFAM" id="SSF56801">
    <property type="entry name" value="Acetyl-CoA synthetase-like"/>
    <property type="match status" value="1"/>
</dbReference>
<protein>
    <recommendedName>
        <fullName evidence="2">4-coumarate--CoA ligase</fullName>
        <ecNumber evidence="2">6.2.1.12</ecNumber>
    </recommendedName>
</protein>
<comment type="catalytic activity">
    <reaction evidence="6">
        <text>(E)-4-coumarate + ATP + CoA = (E)-4-coumaroyl-CoA + AMP + diphosphate</text>
        <dbReference type="Rhea" id="RHEA:19641"/>
        <dbReference type="ChEBI" id="CHEBI:12876"/>
        <dbReference type="ChEBI" id="CHEBI:30616"/>
        <dbReference type="ChEBI" id="CHEBI:33019"/>
        <dbReference type="ChEBI" id="CHEBI:57287"/>
        <dbReference type="ChEBI" id="CHEBI:85008"/>
        <dbReference type="ChEBI" id="CHEBI:456215"/>
        <dbReference type="EC" id="6.2.1.12"/>
    </reaction>
    <physiologicalReaction direction="left-to-right" evidence="6">
        <dbReference type="Rhea" id="RHEA:19642"/>
    </physiologicalReaction>
</comment>
<evidence type="ECO:0000256" key="3">
    <source>
        <dbReference type="ARBA" id="ARBA00022598"/>
    </source>
</evidence>
<keyword evidence="11" id="KW-1185">Reference proteome</keyword>
<reference evidence="10 11" key="1">
    <citation type="submission" date="2016-03" db="EMBL/GenBank/DDBJ databases">
        <title>Mechanisms controlling the formation of the plant cell surface in tip-growing cells are functionally conserved among land plants.</title>
        <authorList>
            <person name="Honkanen S."/>
            <person name="Jones V.A."/>
            <person name="Morieri G."/>
            <person name="Champion C."/>
            <person name="Hetherington A.J."/>
            <person name="Kelly S."/>
            <person name="Saint-Marcoux D."/>
            <person name="Proust H."/>
            <person name="Prescott H."/>
            <person name="Dolan L."/>
        </authorList>
    </citation>
    <scope>NUCLEOTIDE SEQUENCE [LARGE SCALE GENOMIC DNA]</scope>
    <source>
        <strain evidence="11">cv. Tak-1 and cv. Tak-2</strain>
        <tissue evidence="10">Whole gametophyte</tissue>
    </source>
</reference>
<dbReference type="Gene3D" id="3.40.50.12780">
    <property type="entry name" value="N-terminal domain of ligase-like"/>
    <property type="match status" value="1"/>
</dbReference>
<reference evidence="9" key="2">
    <citation type="journal article" date="2019" name="Curr. Biol.">
        <title>Chromatin organization in early land plants reveals an ancestral association between H3K27me3, transposons, and constitutive heterochromatin.</title>
        <authorList>
            <person name="Montgomery S.A."/>
            <person name="Tanizawa Y."/>
            <person name="Galik B."/>
            <person name="Wang N."/>
            <person name="Ito T."/>
            <person name="Mochizuki T."/>
            <person name="Akimcheva S."/>
            <person name="Bowman J."/>
            <person name="Cognat V."/>
            <person name="Drouard L."/>
            <person name="Ekker H."/>
            <person name="Houng S."/>
            <person name="Kohchi T."/>
            <person name="Lin S."/>
            <person name="Liu L.D."/>
            <person name="Nakamura Y."/>
            <person name="Valeeva L.R."/>
            <person name="Shakirov E.V."/>
            <person name="Shippen D.E."/>
            <person name="Wei W."/>
            <person name="Yagura M."/>
            <person name="Yamaoka S."/>
            <person name="Yamato K.T."/>
            <person name="Liu C."/>
            <person name="Berger F."/>
        </authorList>
    </citation>
    <scope>NUCLEOTIDE SEQUENCE [LARGE SCALE GENOMIC DNA]</scope>
    <source>
        <strain evidence="9">Tak-1</strain>
    </source>
</reference>
<evidence type="ECO:0000313" key="12">
    <source>
        <dbReference type="Proteomes" id="UP001162541"/>
    </source>
</evidence>
<feature type="domain" description="AMP-dependent synthetase/ligase" evidence="7">
    <location>
        <begin position="53"/>
        <end position="413"/>
    </location>
</feature>
<evidence type="ECO:0000256" key="4">
    <source>
        <dbReference type="ARBA" id="ARBA00022741"/>
    </source>
</evidence>
<evidence type="ECO:0000256" key="5">
    <source>
        <dbReference type="ARBA" id="ARBA00022840"/>
    </source>
</evidence>
<evidence type="ECO:0000313" key="9">
    <source>
        <dbReference type="EMBL" id="BBN10128.1"/>
    </source>
</evidence>
<dbReference type="Pfam" id="PF00501">
    <property type="entry name" value="AMP-binding"/>
    <property type="match status" value="1"/>
</dbReference>
<dbReference type="EMBL" id="AP019870">
    <property type="protein sequence ID" value="BBN10128.1"/>
    <property type="molecule type" value="Genomic_DNA"/>
</dbReference>
<dbReference type="InterPro" id="IPR000873">
    <property type="entry name" value="AMP-dep_synth/lig_dom"/>
</dbReference>
<dbReference type="InterPro" id="IPR045851">
    <property type="entry name" value="AMP-bd_C_sf"/>
</dbReference>
<dbReference type="InterPro" id="IPR025110">
    <property type="entry name" value="AMP-bd_C"/>
</dbReference>
<feature type="domain" description="AMP-binding enzyme C-terminal" evidence="8">
    <location>
        <begin position="464"/>
        <end position="539"/>
    </location>
</feature>
<accession>A0A176VST6</accession>
<dbReference type="Proteomes" id="UP001162541">
    <property type="component" value="Chromosome 5"/>
</dbReference>
<evidence type="ECO:0000256" key="6">
    <source>
        <dbReference type="ARBA" id="ARBA00034252"/>
    </source>
</evidence>
<evidence type="ECO:0000256" key="2">
    <source>
        <dbReference type="ARBA" id="ARBA00012959"/>
    </source>
</evidence>
<keyword evidence="4" id="KW-0547">Nucleotide-binding</keyword>
<reference evidence="12" key="3">
    <citation type="journal article" date="2020" name="Curr. Biol.">
        <title>Chromatin organization in early land plants reveals an ancestral association between H3K27me3, transposons, and constitutive heterochromatin.</title>
        <authorList>
            <person name="Montgomery S.A."/>
            <person name="Tanizawa Y."/>
            <person name="Galik B."/>
            <person name="Wang N."/>
            <person name="Ito T."/>
            <person name="Mochizuki T."/>
            <person name="Akimcheva S."/>
            <person name="Bowman J.L."/>
            <person name="Cognat V."/>
            <person name="Marechal-Drouard L."/>
            <person name="Ekker H."/>
            <person name="Hong S.F."/>
            <person name="Kohchi T."/>
            <person name="Lin S.S."/>
            <person name="Liu L.D."/>
            <person name="Nakamura Y."/>
            <person name="Valeeva L.R."/>
            <person name="Shakirov E.V."/>
            <person name="Shippen D.E."/>
            <person name="Wei W.L."/>
            <person name="Yagura M."/>
            <person name="Yamaoka S."/>
            <person name="Yamato K.T."/>
            <person name="Liu C."/>
            <person name="Berger F."/>
        </authorList>
    </citation>
    <scope>NUCLEOTIDE SEQUENCE [LARGE SCALE GENOMIC DNA]</scope>
    <source>
        <strain evidence="12">Tak-1</strain>
    </source>
</reference>
<dbReference type="FunFam" id="3.40.50.12780:FF:000003">
    <property type="entry name" value="Long-chain-fatty-acid--CoA ligase FadD"/>
    <property type="match status" value="1"/>
</dbReference>
<organism evidence="10 11">
    <name type="scientific">Marchantia polymorpha subsp. ruderalis</name>
    <dbReference type="NCBI Taxonomy" id="1480154"/>
    <lineage>
        <taxon>Eukaryota</taxon>
        <taxon>Viridiplantae</taxon>
        <taxon>Streptophyta</taxon>
        <taxon>Embryophyta</taxon>
        <taxon>Marchantiophyta</taxon>
        <taxon>Marchantiopsida</taxon>
        <taxon>Marchantiidae</taxon>
        <taxon>Marchantiales</taxon>
        <taxon>Marchantiaceae</taxon>
        <taxon>Marchantia</taxon>
    </lineage>
</organism>
<keyword evidence="5" id="KW-0067">ATP-binding</keyword>
<dbReference type="EC" id="6.2.1.12" evidence="2"/>
<dbReference type="PANTHER" id="PTHR24096:SF149">
    <property type="entry name" value="AMP-BINDING DOMAIN-CONTAINING PROTEIN-RELATED"/>
    <property type="match status" value="1"/>
</dbReference>
<dbReference type="CDD" id="cd05904">
    <property type="entry name" value="4CL"/>
    <property type="match status" value="1"/>
</dbReference>
<dbReference type="EMBL" id="LVLJ01002920">
    <property type="protein sequence ID" value="OAE23145.1"/>
    <property type="molecule type" value="Genomic_DNA"/>
</dbReference>
<comment type="similarity">
    <text evidence="1">Belongs to the ATP-dependent AMP-binding enzyme family.</text>
</comment>
<name>A0A176VST6_MARPO</name>
<evidence type="ECO:0000259" key="7">
    <source>
        <dbReference type="Pfam" id="PF00501"/>
    </source>
</evidence>
<dbReference type="PROSITE" id="PS00455">
    <property type="entry name" value="AMP_BINDING"/>
    <property type="match status" value="1"/>
</dbReference>
<gene>
    <name evidence="10" type="ORF">AXG93_1953s1040</name>
    <name evidence="9" type="ORF">Mp_5g01200</name>
</gene>
<proteinExistence type="inferred from homology"/>